<dbReference type="GeneID" id="90949748"/>
<name>A0A1D8NPR3_YARLL</name>
<gene>
    <name evidence="1" type="ORF">YALI1_F31183g</name>
</gene>
<sequence length="155" mass="17568">MNTPPLPCKTWTRSLRSQCRKIPGVGDTAKARLYQTVEAERKRQEKMSKARRGTFFRRSIPNAISRRTIREIERNTTYEAPVMVPSRVWANTPSEWREEMSTLRSEMSQGEVPLLNLAIRGVGQTTSRVRRTVCSALSSGNSALGMVLFVNRLLG</sequence>
<dbReference type="AlphaFoldDB" id="A0A1D8NPR3"/>
<accession>A0A1D8NPR3</accession>
<dbReference type="Proteomes" id="UP000182444">
    <property type="component" value="Chromosome 1F"/>
</dbReference>
<dbReference type="EMBL" id="CP017558">
    <property type="protein sequence ID" value="AOW07620.1"/>
    <property type="molecule type" value="Genomic_DNA"/>
</dbReference>
<dbReference type="VEuPathDB" id="FungiDB:YALI1_F31183g"/>
<dbReference type="OrthoDB" id="4087561at2759"/>
<dbReference type="KEGG" id="yli:90949748"/>
<evidence type="ECO:0000313" key="1">
    <source>
        <dbReference type="EMBL" id="AOW07620.1"/>
    </source>
</evidence>
<reference evidence="1 2" key="1">
    <citation type="journal article" date="2016" name="PLoS ONE">
        <title>Sequence Assembly of Yarrowia lipolytica Strain W29/CLIB89 Shows Transposable Element Diversity.</title>
        <authorList>
            <person name="Magnan C."/>
            <person name="Yu J."/>
            <person name="Chang I."/>
            <person name="Jahn E."/>
            <person name="Kanomata Y."/>
            <person name="Wu J."/>
            <person name="Zeller M."/>
            <person name="Oakes M."/>
            <person name="Baldi P."/>
            <person name="Sandmeyer S."/>
        </authorList>
    </citation>
    <scope>NUCLEOTIDE SEQUENCE [LARGE SCALE GENOMIC DNA]</scope>
    <source>
        <strain evidence="2">CLIB89(W29)</strain>
    </source>
</reference>
<protein>
    <submittedName>
        <fullName evidence="1">Uncharacterized protein</fullName>
    </submittedName>
</protein>
<organism evidence="1 2">
    <name type="scientific">Yarrowia lipolytica</name>
    <name type="common">Candida lipolytica</name>
    <dbReference type="NCBI Taxonomy" id="4952"/>
    <lineage>
        <taxon>Eukaryota</taxon>
        <taxon>Fungi</taxon>
        <taxon>Dikarya</taxon>
        <taxon>Ascomycota</taxon>
        <taxon>Saccharomycotina</taxon>
        <taxon>Dipodascomycetes</taxon>
        <taxon>Dipodascales</taxon>
        <taxon>Dipodascales incertae sedis</taxon>
        <taxon>Yarrowia</taxon>
    </lineage>
</organism>
<proteinExistence type="predicted"/>
<evidence type="ECO:0000313" key="2">
    <source>
        <dbReference type="Proteomes" id="UP000182444"/>
    </source>
</evidence>
<dbReference type="RefSeq" id="XP_065950460.1">
    <property type="nucleotide sequence ID" value="XM_066094388.1"/>
</dbReference>